<name>A0AAV5A4X3_9AGAM</name>
<dbReference type="Proteomes" id="UP001050691">
    <property type="component" value="Unassembled WGS sequence"/>
</dbReference>
<accession>A0AAV5A4X3</accession>
<evidence type="ECO:0000313" key="3">
    <source>
        <dbReference type="Proteomes" id="UP001050691"/>
    </source>
</evidence>
<feature type="compositionally biased region" description="Low complexity" evidence="1">
    <location>
        <begin position="15"/>
        <end position="38"/>
    </location>
</feature>
<proteinExistence type="predicted"/>
<dbReference type="EMBL" id="BPWL01000004">
    <property type="protein sequence ID" value="GJJ09674.1"/>
    <property type="molecule type" value="Genomic_DNA"/>
</dbReference>
<keyword evidence="3" id="KW-1185">Reference proteome</keyword>
<evidence type="ECO:0000313" key="2">
    <source>
        <dbReference type="EMBL" id="GJJ09674.1"/>
    </source>
</evidence>
<dbReference type="AlphaFoldDB" id="A0AAV5A4X3"/>
<organism evidence="2 3">
    <name type="scientific">Clathrus columnatus</name>
    <dbReference type="NCBI Taxonomy" id="1419009"/>
    <lineage>
        <taxon>Eukaryota</taxon>
        <taxon>Fungi</taxon>
        <taxon>Dikarya</taxon>
        <taxon>Basidiomycota</taxon>
        <taxon>Agaricomycotina</taxon>
        <taxon>Agaricomycetes</taxon>
        <taxon>Phallomycetidae</taxon>
        <taxon>Phallales</taxon>
        <taxon>Clathraceae</taxon>
        <taxon>Clathrus</taxon>
    </lineage>
</organism>
<sequence length="89" mass="9427">MGNICGCLLTHDDGQTLGPPQTPTTSARQQEVANPRNAAVAAAEERLKAEQSRGVNKANPNHGRLAAKLQASKSGATEPAEQPERIVWD</sequence>
<protein>
    <recommendedName>
        <fullName evidence="4">Small VCP/p97-interacting protein</fullName>
    </recommendedName>
</protein>
<reference evidence="2" key="1">
    <citation type="submission" date="2021-10" db="EMBL/GenBank/DDBJ databases">
        <title>De novo Genome Assembly of Clathrus columnatus (Basidiomycota, Fungi) Using Illumina and Nanopore Sequence Data.</title>
        <authorList>
            <person name="Ogiso-Tanaka E."/>
            <person name="Itagaki H."/>
            <person name="Hosoya T."/>
            <person name="Hosaka K."/>
        </authorList>
    </citation>
    <scope>NUCLEOTIDE SEQUENCE</scope>
    <source>
        <strain evidence="2">MO-923</strain>
    </source>
</reference>
<feature type="region of interest" description="Disordered" evidence="1">
    <location>
        <begin position="9"/>
        <end position="38"/>
    </location>
</feature>
<comment type="caution">
    <text evidence="2">The sequence shown here is derived from an EMBL/GenBank/DDBJ whole genome shotgun (WGS) entry which is preliminary data.</text>
</comment>
<gene>
    <name evidence="2" type="ORF">Clacol_003898</name>
</gene>
<evidence type="ECO:0008006" key="4">
    <source>
        <dbReference type="Google" id="ProtNLM"/>
    </source>
</evidence>
<feature type="region of interest" description="Disordered" evidence="1">
    <location>
        <begin position="68"/>
        <end position="89"/>
    </location>
</feature>
<evidence type="ECO:0000256" key="1">
    <source>
        <dbReference type="SAM" id="MobiDB-lite"/>
    </source>
</evidence>